<accession>A0A075CEY5</accession>
<dbReference type="RefSeq" id="YP_009055262.1">
    <property type="nucleotide sequence ID" value="NC_024782.1"/>
</dbReference>
<protein>
    <submittedName>
        <fullName evidence="1">Uncharacterized protein</fullName>
    </submittedName>
</protein>
<gene>
    <name evidence="1" type="ORF">MP48_0037</name>
</gene>
<evidence type="ECO:0000313" key="1">
    <source>
        <dbReference type="EMBL" id="AGZ17229.1"/>
    </source>
</evidence>
<organism evidence="1 2">
    <name type="scientific">Pseudomonas phage MP48</name>
    <dbReference type="NCBI Taxonomy" id="1391190"/>
    <lineage>
        <taxon>Viruses</taxon>
        <taxon>Duplodnaviria</taxon>
        <taxon>Heunggongvirae</taxon>
        <taxon>Uroviricota</taxon>
        <taxon>Caudoviricetes</taxon>
        <taxon>Casadabanvirus</taxon>
        <taxon>Casadabanvirus MP48</taxon>
    </lineage>
</organism>
<dbReference type="EMBL" id="KF475786">
    <property type="protein sequence ID" value="AGZ17229.1"/>
    <property type="molecule type" value="Genomic_DNA"/>
</dbReference>
<proteinExistence type="predicted"/>
<keyword evidence="2" id="KW-1185">Reference proteome</keyword>
<name>A0A075CEY5_9CAUD</name>
<evidence type="ECO:0000313" key="2">
    <source>
        <dbReference type="Proteomes" id="UP000028560"/>
    </source>
</evidence>
<dbReference type="GeneID" id="20283572"/>
<sequence length="55" mass="5941">MNHAIAHLDIAAQNAEHNAPIIEAQGEAAQAELQHQVAADCREALDVLEQLESQL</sequence>
<dbReference type="Proteomes" id="UP000028560">
    <property type="component" value="Segment"/>
</dbReference>
<reference evidence="1 2" key="1">
    <citation type="submission" date="2013-07" db="EMBL/GenBank/DDBJ databases">
        <authorList>
            <person name="Chung I.-Y."/>
            <person name="Cho Y.-H."/>
        </authorList>
    </citation>
    <scope>NUCLEOTIDE SEQUENCE [LARGE SCALE GENOMIC DNA]</scope>
</reference>
<dbReference type="KEGG" id="vg:20283572"/>